<organism evidence="8 9">
    <name type="scientific">Cucurbita argyrosperma subsp. sororia</name>
    <dbReference type="NCBI Taxonomy" id="37648"/>
    <lineage>
        <taxon>Eukaryota</taxon>
        <taxon>Viridiplantae</taxon>
        <taxon>Streptophyta</taxon>
        <taxon>Embryophyta</taxon>
        <taxon>Tracheophyta</taxon>
        <taxon>Spermatophyta</taxon>
        <taxon>Magnoliopsida</taxon>
        <taxon>eudicotyledons</taxon>
        <taxon>Gunneridae</taxon>
        <taxon>Pentapetalae</taxon>
        <taxon>rosids</taxon>
        <taxon>fabids</taxon>
        <taxon>Cucurbitales</taxon>
        <taxon>Cucurbitaceae</taxon>
        <taxon>Cucurbiteae</taxon>
        <taxon>Cucurbita</taxon>
    </lineage>
</organism>
<keyword evidence="4 7" id="KW-0964">Secreted</keyword>
<protein>
    <recommendedName>
        <fullName evidence="7">Epidermal patterning factor-like protein</fullName>
    </recommendedName>
</protein>
<dbReference type="Proteomes" id="UP000685013">
    <property type="component" value="Chromosome 15"/>
</dbReference>
<dbReference type="GO" id="GO:0010052">
    <property type="term" value="P:guard cell differentiation"/>
    <property type="evidence" value="ECO:0007669"/>
    <property type="project" value="UniProtKB-UniRule"/>
</dbReference>
<dbReference type="AlphaFoldDB" id="A0AAV6ME25"/>
<reference evidence="8 9" key="1">
    <citation type="journal article" date="2021" name="Hortic Res">
        <title>The domestication of Cucurbita argyrosperma as revealed by the genome of its wild relative.</title>
        <authorList>
            <person name="Barrera-Redondo J."/>
            <person name="Sanchez-de la Vega G."/>
            <person name="Aguirre-Liguori J.A."/>
            <person name="Castellanos-Morales G."/>
            <person name="Gutierrez-Guerrero Y.T."/>
            <person name="Aguirre-Dugua X."/>
            <person name="Aguirre-Planter E."/>
            <person name="Tenaillon M.I."/>
            <person name="Lira-Saade R."/>
            <person name="Eguiarte L.E."/>
        </authorList>
    </citation>
    <scope>NUCLEOTIDE SEQUENCE [LARGE SCALE GENOMIC DNA]</scope>
    <source>
        <strain evidence="8">JBR-2021</strain>
    </source>
</reference>
<evidence type="ECO:0000256" key="6">
    <source>
        <dbReference type="ARBA" id="ARBA00023157"/>
    </source>
</evidence>
<evidence type="ECO:0000256" key="2">
    <source>
        <dbReference type="ARBA" id="ARBA00008127"/>
    </source>
</evidence>
<keyword evidence="9" id="KW-1185">Reference proteome</keyword>
<evidence type="ECO:0000256" key="4">
    <source>
        <dbReference type="ARBA" id="ARBA00022525"/>
    </source>
</evidence>
<proteinExistence type="inferred from homology"/>
<evidence type="ECO:0000256" key="7">
    <source>
        <dbReference type="RuleBase" id="RU367102"/>
    </source>
</evidence>
<dbReference type="EMBL" id="JAGKQH010000015">
    <property type="protein sequence ID" value="KAG6579357.1"/>
    <property type="molecule type" value="Genomic_DNA"/>
</dbReference>
<feature type="non-terminal residue" evidence="8">
    <location>
        <position position="1"/>
    </location>
</feature>
<evidence type="ECO:0000313" key="9">
    <source>
        <dbReference type="Proteomes" id="UP000685013"/>
    </source>
</evidence>
<dbReference type="PANTHER" id="PTHR33109:SF4">
    <property type="entry name" value="EPIDERMAL PATTERNING FACTOR-LIKE PROTEIN 6"/>
    <property type="match status" value="1"/>
</dbReference>
<keyword evidence="5" id="KW-0732">Signal</keyword>
<dbReference type="Pfam" id="PF17181">
    <property type="entry name" value="EPF"/>
    <property type="match status" value="1"/>
</dbReference>
<evidence type="ECO:0000313" key="8">
    <source>
        <dbReference type="EMBL" id="KAG6579357.1"/>
    </source>
</evidence>
<comment type="caution">
    <text evidence="8">The sequence shown here is derived from an EMBL/GenBank/DDBJ whole genome shotgun (WGS) entry which is preliminary data.</text>
</comment>
<comment type="subcellular location">
    <subcellularLocation>
        <location evidence="1 7">Secreted</location>
    </subcellularLocation>
</comment>
<evidence type="ECO:0000256" key="5">
    <source>
        <dbReference type="ARBA" id="ARBA00022729"/>
    </source>
</evidence>
<sequence>MIFILFSDNTRRCSYAQSCPYIEVLKVVGDHEHQNLTLSRGRLGRPGSSPPHCTSKCGKCTPCTPVLVSVPPGTSVRGDYYPLVWRCTCKGKLYIP</sequence>
<dbReference type="GO" id="GO:0005576">
    <property type="term" value="C:extracellular region"/>
    <property type="evidence" value="ECO:0007669"/>
    <property type="project" value="UniProtKB-SubCell"/>
</dbReference>
<dbReference type="PANTHER" id="PTHR33109">
    <property type="entry name" value="EPIDERMAL PATTERNING FACTOR-LIKE PROTEIN 4"/>
    <property type="match status" value="1"/>
</dbReference>
<comment type="function">
    <text evidence="7">Controls stomatal patterning.</text>
</comment>
<keyword evidence="6" id="KW-1015">Disulfide bond</keyword>
<gene>
    <name evidence="8" type="primary">EPFL6</name>
    <name evidence="8" type="ORF">SDJN03_23805</name>
</gene>
<evidence type="ECO:0000256" key="3">
    <source>
        <dbReference type="ARBA" id="ARBA00022473"/>
    </source>
</evidence>
<accession>A0AAV6ME25</accession>
<dbReference type="InterPro" id="IPR039455">
    <property type="entry name" value="EPFL"/>
</dbReference>
<comment type="similarity">
    <text evidence="2 7">Belongs to the plant cysteine rich small secretory peptide family. Epidermal patterning factor subfamily.</text>
</comment>
<keyword evidence="3 7" id="KW-0217">Developmental protein</keyword>
<name>A0AAV6ME25_9ROSI</name>
<evidence type="ECO:0000256" key="1">
    <source>
        <dbReference type="ARBA" id="ARBA00004613"/>
    </source>
</evidence>